<gene>
    <name evidence="2" type="ORF">CPA40_08675</name>
</gene>
<dbReference type="InterPro" id="IPR007160">
    <property type="entry name" value="DUF362"/>
</dbReference>
<reference evidence="2 3" key="2">
    <citation type="submission" date="2018-03" db="EMBL/GenBank/DDBJ databases">
        <title>The comparative genomics of Bifidobacterium callitrichos reflects dietary carbohydrate utilization within the common marmoset gut.</title>
        <authorList>
            <person name="Rani A."/>
        </authorList>
    </citation>
    <scope>NUCLEOTIDE SEQUENCE [LARGE SCALE GENOMIC DNA]</scope>
    <source>
        <strain evidence="2 3">UMA51805</strain>
    </source>
</reference>
<evidence type="ECO:0000259" key="1">
    <source>
        <dbReference type="Pfam" id="PF04015"/>
    </source>
</evidence>
<dbReference type="Pfam" id="PF04015">
    <property type="entry name" value="DUF362"/>
    <property type="match status" value="1"/>
</dbReference>
<feature type="domain" description="DUF362" evidence="1">
    <location>
        <begin position="54"/>
        <end position="267"/>
    </location>
</feature>
<evidence type="ECO:0000313" key="2">
    <source>
        <dbReference type="EMBL" id="PST45920.1"/>
    </source>
</evidence>
<dbReference type="AlphaFoldDB" id="A0A2T3G8U8"/>
<sequence>MGGGKARRQSIMAMTLEHQTDYPMAAKVYFTRDISPAGLIRVYEALGARPHGKVAVKLSSGEGGNTHYLQPSLIKDLVQRLDGTIVECNTAYAGTRDTSEHHWKTIREHGFTDIAPCDIQDEEGEIEIPVEGGRRITGDIVGSHFPNYDYYAVLSHFKGHVMGGFGGALKNISIGMASSRGKKRLHSGQDEILAQPFSGDQDAFLEAMAEAATAVFNALKGNMLFINVMNNLSVDCDCDGHPSAPVMDDIGICASLDPVAVDQACVDMVYVSDDNKEPLIERIESRHGIHIIEHAVEMGLGSRDYRLIDLDAR</sequence>
<dbReference type="Proteomes" id="UP000240228">
    <property type="component" value="Unassembled WGS sequence"/>
</dbReference>
<name>A0A2T3G8U8_9BIFI</name>
<comment type="caution">
    <text evidence="2">The sequence shown here is derived from an EMBL/GenBank/DDBJ whole genome shotgun (WGS) entry which is preliminary data.</text>
</comment>
<organism evidence="2 3">
    <name type="scientific">Bifidobacterium callitrichos</name>
    <dbReference type="NCBI Taxonomy" id="762209"/>
    <lineage>
        <taxon>Bacteria</taxon>
        <taxon>Bacillati</taxon>
        <taxon>Actinomycetota</taxon>
        <taxon>Actinomycetes</taxon>
        <taxon>Bifidobacteriales</taxon>
        <taxon>Bifidobacteriaceae</taxon>
        <taxon>Bifidobacterium</taxon>
    </lineage>
</organism>
<dbReference type="EMBL" id="NWTX01000016">
    <property type="protein sequence ID" value="PST45920.1"/>
    <property type="molecule type" value="Genomic_DNA"/>
</dbReference>
<evidence type="ECO:0000313" key="3">
    <source>
        <dbReference type="Proteomes" id="UP000240228"/>
    </source>
</evidence>
<protein>
    <submittedName>
        <fullName evidence="2">Ferredoxin</fullName>
    </submittedName>
</protein>
<keyword evidence="3" id="KW-1185">Reference proteome</keyword>
<reference evidence="3" key="1">
    <citation type="submission" date="2017-09" db="EMBL/GenBank/DDBJ databases">
        <authorList>
            <person name="Sela D.A."/>
            <person name="Albert K."/>
        </authorList>
    </citation>
    <scope>NUCLEOTIDE SEQUENCE [LARGE SCALE GENOMIC DNA]</scope>
    <source>
        <strain evidence="3">UMA51805</strain>
    </source>
</reference>
<accession>A0A2T3G8U8</accession>
<proteinExistence type="predicted"/>